<dbReference type="GO" id="GO:0008324">
    <property type="term" value="F:monoatomic cation transmembrane transporter activity"/>
    <property type="evidence" value="ECO:0007669"/>
    <property type="project" value="InterPro"/>
</dbReference>
<feature type="transmembrane region" description="Helical" evidence="9">
    <location>
        <begin position="335"/>
        <end position="362"/>
    </location>
</feature>
<feature type="transmembrane region" description="Helical" evidence="9">
    <location>
        <begin position="20"/>
        <end position="38"/>
    </location>
</feature>
<protein>
    <submittedName>
        <fullName evidence="10">Potassium transporter TrkH</fullName>
    </submittedName>
</protein>
<feature type="transmembrane region" description="Helical" evidence="9">
    <location>
        <begin position="395"/>
        <end position="417"/>
    </location>
</feature>
<keyword evidence="11" id="KW-1185">Reference proteome</keyword>
<keyword evidence="6 9" id="KW-1133">Transmembrane helix</keyword>
<dbReference type="InterPro" id="IPR003445">
    <property type="entry name" value="Cat_transpt"/>
</dbReference>
<evidence type="ECO:0000256" key="8">
    <source>
        <dbReference type="ARBA" id="ARBA00023136"/>
    </source>
</evidence>
<feature type="transmembrane region" description="Helical" evidence="9">
    <location>
        <begin position="182"/>
        <end position="205"/>
    </location>
</feature>
<feature type="transmembrane region" description="Helical" evidence="9">
    <location>
        <begin position="50"/>
        <end position="69"/>
    </location>
</feature>
<keyword evidence="7" id="KW-0406">Ion transport</keyword>
<feature type="transmembrane region" description="Helical" evidence="9">
    <location>
        <begin position="109"/>
        <end position="130"/>
    </location>
</feature>
<dbReference type="AlphaFoldDB" id="A0A2V1P3I6"/>
<dbReference type="GO" id="GO:0030001">
    <property type="term" value="P:metal ion transport"/>
    <property type="evidence" value="ECO:0007669"/>
    <property type="project" value="UniProtKB-ARBA"/>
</dbReference>
<sequence>MIVPAAHAAVVEDFVSMRVFFYGFLLFFVITLFVALATDGRKPRFGLRGLLVTLLAAFVFLPIMLALPMVEAVSGTRLLDAWFEMVSSFTTTGATLFDNPRDLPRSVHLWRALVGWLGGLLMWIAAMAVLSPLNLGGFEVYQQIGSGTGQDRYAQIGPDAEPAERLARYILRFVPLYAGLTLLLWIGLSVAGEVPFVALCHAMAVMSTSGISPVGGIYFSSAGIAGEMMIALFLIFALSHLTFTRAPGEDPKSVITRDPELRFGLSLVGLLSLALLARHVFELGTEGVDNSLSTALMAAWGGFFTILSFMTTAGFESSGWTVAQSWSGLSTPGLMLVGLAVIGGGVATTAGGIKLLRVYALYKHSQRELQRLVHPSSVAGAGATARRIRRQGAQIAWIFFMIFAISIAGVMVLLAATGVQFETAMVLAVSALSTTGPLAVVGAEDPISYAGLTDLSKVVLAFAMILGRLEALAIIALLNPEFWRS</sequence>
<reference evidence="11" key="1">
    <citation type="submission" date="2018-05" db="EMBL/GenBank/DDBJ databases">
        <authorList>
            <person name="Du Z."/>
            <person name="Wang X."/>
        </authorList>
    </citation>
    <scope>NUCLEOTIDE SEQUENCE [LARGE SCALE GENOMIC DNA]</scope>
    <source>
        <strain evidence="11">WDS4C29</strain>
    </source>
</reference>
<keyword evidence="8 9" id="KW-0472">Membrane</keyword>
<gene>
    <name evidence="10" type="ORF">DFK10_14395</name>
</gene>
<dbReference type="GO" id="GO:0005886">
    <property type="term" value="C:plasma membrane"/>
    <property type="evidence" value="ECO:0007669"/>
    <property type="project" value="UniProtKB-SubCell"/>
</dbReference>
<proteinExistence type="inferred from homology"/>
<keyword evidence="5 9" id="KW-0812">Transmembrane</keyword>
<evidence type="ECO:0000256" key="7">
    <source>
        <dbReference type="ARBA" id="ARBA00023065"/>
    </source>
</evidence>
<name>A0A2V1P3I6_9RHOB</name>
<feature type="transmembrane region" description="Helical" evidence="9">
    <location>
        <begin position="217"/>
        <end position="243"/>
    </location>
</feature>
<evidence type="ECO:0000313" key="10">
    <source>
        <dbReference type="EMBL" id="PWG15977.1"/>
    </source>
</evidence>
<feature type="transmembrane region" description="Helical" evidence="9">
    <location>
        <begin position="293"/>
        <end position="315"/>
    </location>
</feature>
<evidence type="ECO:0000256" key="5">
    <source>
        <dbReference type="ARBA" id="ARBA00022692"/>
    </source>
</evidence>
<accession>A0A2V1P3I6</accession>
<dbReference type="Proteomes" id="UP000245293">
    <property type="component" value="Unassembled WGS sequence"/>
</dbReference>
<keyword evidence="3" id="KW-0813">Transport</keyword>
<comment type="similarity">
    <text evidence="2">Belongs to the TrkH potassium transport family.</text>
</comment>
<dbReference type="OrthoDB" id="7818483at2"/>
<dbReference type="PANTHER" id="PTHR32024">
    <property type="entry name" value="TRK SYSTEM POTASSIUM UPTAKE PROTEIN TRKG-RELATED"/>
    <property type="match status" value="1"/>
</dbReference>
<feature type="transmembrane region" description="Helical" evidence="9">
    <location>
        <begin position="455"/>
        <end position="478"/>
    </location>
</feature>
<dbReference type="PANTHER" id="PTHR32024:SF2">
    <property type="entry name" value="TRK SYSTEM POTASSIUM UPTAKE PROTEIN TRKG-RELATED"/>
    <property type="match status" value="1"/>
</dbReference>
<keyword evidence="4" id="KW-1003">Cell membrane</keyword>
<dbReference type="Pfam" id="PF02386">
    <property type="entry name" value="TrkH"/>
    <property type="match status" value="2"/>
</dbReference>
<evidence type="ECO:0000313" key="11">
    <source>
        <dbReference type="Proteomes" id="UP000245293"/>
    </source>
</evidence>
<dbReference type="EMBL" id="QETF01000020">
    <property type="protein sequence ID" value="PWG15977.1"/>
    <property type="molecule type" value="Genomic_DNA"/>
</dbReference>
<evidence type="ECO:0000256" key="1">
    <source>
        <dbReference type="ARBA" id="ARBA00004651"/>
    </source>
</evidence>
<evidence type="ECO:0000256" key="4">
    <source>
        <dbReference type="ARBA" id="ARBA00022475"/>
    </source>
</evidence>
<evidence type="ECO:0000256" key="6">
    <source>
        <dbReference type="ARBA" id="ARBA00022989"/>
    </source>
</evidence>
<comment type="caution">
    <text evidence="10">The sequence shown here is derived from an EMBL/GenBank/DDBJ whole genome shotgun (WGS) entry which is preliminary data.</text>
</comment>
<comment type="subcellular location">
    <subcellularLocation>
        <location evidence="1">Cell membrane</location>
        <topology evidence="1">Multi-pass membrane protein</topology>
    </subcellularLocation>
</comment>
<evidence type="ECO:0000256" key="2">
    <source>
        <dbReference type="ARBA" id="ARBA00009137"/>
    </source>
</evidence>
<evidence type="ECO:0000256" key="3">
    <source>
        <dbReference type="ARBA" id="ARBA00022448"/>
    </source>
</evidence>
<evidence type="ECO:0000256" key="9">
    <source>
        <dbReference type="SAM" id="Phobius"/>
    </source>
</evidence>
<organism evidence="10 11">
    <name type="scientific">Salibaculum griseiflavum</name>
    <dbReference type="NCBI Taxonomy" id="1914409"/>
    <lineage>
        <taxon>Bacteria</taxon>
        <taxon>Pseudomonadati</taxon>
        <taxon>Pseudomonadota</taxon>
        <taxon>Alphaproteobacteria</taxon>
        <taxon>Rhodobacterales</taxon>
        <taxon>Roseobacteraceae</taxon>
        <taxon>Salibaculum</taxon>
    </lineage>
</organism>